<evidence type="ECO:0000259" key="2">
    <source>
        <dbReference type="Pfam" id="PF01551"/>
    </source>
</evidence>
<name>A0A1G2PJT7_TERXR</name>
<dbReference type="EMBL" id="MHST01000019">
    <property type="protein sequence ID" value="OHA48533.1"/>
    <property type="molecule type" value="Genomic_DNA"/>
</dbReference>
<dbReference type="CDD" id="cd12797">
    <property type="entry name" value="M23_peptidase"/>
    <property type="match status" value="1"/>
</dbReference>
<reference evidence="3 4" key="1">
    <citation type="journal article" date="2016" name="Nat. Commun.">
        <title>Thousands of microbial genomes shed light on interconnected biogeochemical processes in an aquifer system.</title>
        <authorList>
            <person name="Anantharaman K."/>
            <person name="Brown C.T."/>
            <person name="Hug L.A."/>
            <person name="Sharon I."/>
            <person name="Castelle C.J."/>
            <person name="Probst A.J."/>
            <person name="Thomas B.C."/>
            <person name="Singh A."/>
            <person name="Wilkins M.J."/>
            <person name="Karaoz U."/>
            <person name="Brodie E.L."/>
            <person name="Williams K.H."/>
            <person name="Hubbard S.S."/>
            <person name="Banfield J.F."/>
        </authorList>
    </citation>
    <scope>NUCLEOTIDE SEQUENCE [LARGE SCALE GENOMIC DNA]</scope>
    <source>
        <strain evidence="4">RIFCSPHIGHO2_01_FULL_58_15</strain>
    </source>
</reference>
<evidence type="ECO:0000256" key="1">
    <source>
        <dbReference type="SAM" id="MobiDB-lite"/>
    </source>
</evidence>
<feature type="domain" description="M23ase beta-sheet core" evidence="2">
    <location>
        <begin position="247"/>
        <end position="347"/>
    </location>
</feature>
<dbReference type="Proteomes" id="UP000178690">
    <property type="component" value="Unassembled WGS sequence"/>
</dbReference>
<dbReference type="Gene3D" id="2.70.70.10">
    <property type="entry name" value="Glucose Permease (Domain IIA)"/>
    <property type="match status" value="1"/>
</dbReference>
<organism evidence="3 4">
    <name type="scientific">Terrybacteria sp. (strain RIFCSPHIGHO2_01_FULL_58_15)</name>
    <dbReference type="NCBI Taxonomy" id="1802363"/>
    <lineage>
        <taxon>Bacteria</taxon>
        <taxon>Candidatus Terryibacteriota</taxon>
    </lineage>
</organism>
<proteinExistence type="predicted"/>
<dbReference type="STRING" id="1802363.A2682_01350"/>
<sequence>MPRFLLPGLLVVLLAGAGAFLLLRGNAPKENSMPQETLDQSNNAPLPSPEPQETSKTLTASTITGTAPEFQFSGDIPASWVAEAIPAIEAINIFDPQAPGGANIEKSQIFIRHFSGSDFLTLQTVTIHERETLTVASRPAVRYVIEKKAGVANFASQPLWRNLRHTVTDVRVSDANPSVFYVIAARPDGDAEAYARFLATLDVIAEPSGATLVEPIADMKARVTKKPFGIFITPETSPVQPERFRGYHTGIDVEYEDAMDDIPVVAIADGTVLTSRTASGYGGVVVIRHVLANETVLALYGHLDPSMLPSQGGIVAAGERIGVLGAGDTSETDGERKHLHFAILKDGAVDLRGYVQNQSELSLWYDPFTFF</sequence>
<accession>A0A1G2PJT7</accession>
<dbReference type="SUPFAM" id="SSF51261">
    <property type="entry name" value="Duplicated hybrid motif"/>
    <property type="match status" value="1"/>
</dbReference>
<dbReference type="InterPro" id="IPR016047">
    <property type="entry name" value="M23ase_b-sheet_dom"/>
</dbReference>
<comment type="caution">
    <text evidence="3">The sequence shown here is derived from an EMBL/GenBank/DDBJ whole genome shotgun (WGS) entry which is preliminary data.</text>
</comment>
<feature type="compositionally biased region" description="Polar residues" evidence="1">
    <location>
        <begin position="32"/>
        <end position="56"/>
    </location>
</feature>
<evidence type="ECO:0000313" key="3">
    <source>
        <dbReference type="EMBL" id="OHA48533.1"/>
    </source>
</evidence>
<dbReference type="PANTHER" id="PTHR21666:SF270">
    <property type="entry name" value="MUREIN HYDROLASE ACTIVATOR ENVC"/>
    <property type="match status" value="1"/>
</dbReference>
<evidence type="ECO:0000313" key="4">
    <source>
        <dbReference type="Proteomes" id="UP000178690"/>
    </source>
</evidence>
<gene>
    <name evidence="3" type="ORF">A2682_01350</name>
</gene>
<dbReference type="AlphaFoldDB" id="A0A1G2PJT7"/>
<dbReference type="Pfam" id="PF01551">
    <property type="entry name" value="Peptidase_M23"/>
    <property type="match status" value="1"/>
</dbReference>
<dbReference type="PANTHER" id="PTHR21666">
    <property type="entry name" value="PEPTIDASE-RELATED"/>
    <property type="match status" value="1"/>
</dbReference>
<dbReference type="GO" id="GO:0004222">
    <property type="term" value="F:metalloendopeptidase activity"/>
    <property type="evidence" value="ECO:0007669"/>
    <property type="project" value="TreeGrafter"/>
</dbReference>
<dbReference type="InterPro" id="IPR011055">
    <property type="entry name" value="Dup_hybrid_motif"/>
</dbReference>
<dbReference type="InterPro" id="IPR050570">
    <property type="entry name" value="Cell_wall_metabolism_enzyme"/>
</dbReference>
<protein>
    <recommendedName>
        <fullName evidence="2">M23ase beta-sheet core domain-containing protein</fullName>
    </recommendedName>
</protein>
<feature type="region of interest" description="Disordered" evidence="1">
    <location>
        <begin position="30"/>
        <end position="56"/>
    </location>
</feature>